<dbReference type="GO" id="GO:0007218">
    <property type="term" value="P:neuropeptide signaling pathway"/>
    <property type="evidence" value="ECO:0007669"/>
    <property type="project" value="InterPro"/>
</dbReference>
<keyword evidence="1" id="KW-0732">Signal</keyword>
<dbReference type="InterPro" id="IPR006825">
    <property type="entry name" value="Eclosion"/>
</dbReference>
<feature type="chain" id="PRO_5010883882" evidence="1">
    <location>
        <begin position="26"/>
        <end position="154"/>
    </location>
</feature>
<dbReference type="GO" id="GO:0008255">
    <property type="term" value="F:ecdysis-triggering hormone activity"/>
    <property type="evidence" value="ECO:0007669"/>
    <property type="project" value="InterPro"/>
</dbReference>
<proteinExistence type="evidence at transcript level"/>
<feature type="signal peptide" evidence="1">
    <location>
        <begin position="1"/>
        <end position="25"/>
    </location>
</feature>
<dbReference type="AlphaFoldDB" id="A0A1W6EWD3"/>
<evidence type="ECO:0000313" key="2">
    <source>
        <dbReference type="EMBL" id="ARK20036.1"/>
    </source>
</evidence>
<protein>
    <submittedName>
        <fullName evidence="2">Eclosion hormone-like protein 1</fullName>
    </submittedName>
</protein>
<reference evidence="2" key="1">
    <citation type="submission" date="2017-02" db="EMBL/GenBank/DDBJ databases">
        <title>Parasitoid Jewel Wasp Mounts Multi-Pronged Neurochemical Attack to Hijack a Host Brain.</title>
        <authorList>
            <person name="Arvidson R.S."/>
            <person name="Kaiser M."/>
            <person name="Libersat F."/>
            <person name="Adams M.E."/>
        </authorList>
    </citation>
    <scope>NUCLEOTIDE SEQUENCE</scope>
    <source>
        <strain evidence="2">254</strain>
    </source>
</reference>
<dbReference type="EMBL" id="KY563627">
    <property type="protein sequence ID" value="ARK20036.1"/>
    <property type="molecule type" value="mRNA"/>
</dbReference>
<dbReference type="GO" id="GO:0018990">
    <property type="term" value="P:ecdysis, chitin-based cuticle"/>
    <property type="evidence" value="ECO:0007669"/>
    <property type="project" value="InterPro"/>
</dbReference>
<name>A0A1W6EWD3_AMPCP</name>
<sequence length="154" mass="17328">MNFSSQIAWILIGLYAVILVAMCASTNERVIGSCIRNCAQCKKMFGPYFLGEKCAESCVKFKGKFIPDCESEESIEPFLTPFNASDSGLTNDRRICRLNCKQCKDALRQYFLLERCNAYCNSPGDYKVLPDLAKPNTLVCYLVPGDHRPLFLVT</sequence>
<accession>A0A1W6EWD3</accession>
<organism evidence="2">
    <name type="scientific">Ampulex compressa</name>
    <name type="common">Emerald cockroach wasp</name>
    <dbReference type="NCBI Taxonomy" id="860918"/>
    <lineage>
        <taxon>Eukaryota</taxon>
        <taxon>Metazoa</taxon>
        <taxon>Ecdysozoa</taxon>
        <taxon>Arthropoda</taxon>
        <taxon>Hexapoda</taxon>
        <taxon>Insecta</taxon>
        <taxon>Pterygota</taxon>
        <taxon>Neoptera</taxon>
        <taxon>Endopterygota</taxon>
        <taxon>Hymenoptera</taxon>
        <taxon>Apocrita</taxon>
        <taxon>Aculeata</taxon>
        <taxon>Apoidea</taxon>
        <taxon>Ampulicidae</taxon>
        <taxon>Ampulicini</taxon>
        <taxon>Ampulex</taxon>
    </lineage>
</organism>
<evidence type="ECO:0000256" key="1">
    <source>
        <dbReference type="SAM" id="SignalP"/>
    </source>
</evidence>
<dbReference type="Pfam" id="PF04736">
    <property type="entry name" value="Eclosion"/>
    <property type="match status" value="1"/>
</dbReference>